<gene>
    <name evidence="1" type="ORF">D7S89_12715</name>
</gene>
<dbReference type="Proteomes" id="UP000280434">
    <property type="component" value="Unassembled WGS sequence"/>
</dbReference>
<evidence type="ECO:0000313" key="1">
    <source>
        <dbReference type="EMBL" id="RKP48195.1"/>
    </source>
</evidence>
<dbReference type="EMBL" id="RBZV01000004">
    <property type="protein sequence ID" value="RKP48195.1"/>
    <property type="molecule type" value="Genomic_DNA"/>
</dbReference>
<name>A0A494XBR3_9BURK</name>
<proteinExistence type="predicted"/>
<organism evidence="1 2">
    <name type="scientific">Trinickia fusca</name>
    <dbReference type="NCBI Taxonomy" id="2419777"/>
    <lineage>
        <taxon>Bacteria</taxon>
        <taxon>Pseudomonadati</taxon>
        <taxon>Pseudomonadota</taxon>
        <taxon>Betaproteobacteria</taxon>
        <taxon>Burkholderiales</taxon>
        <taxon>Burkholderiaceae</taxon>
        <taxon>Trinickia</taxon>
    </lineage>
</organism>
<dbReference type="AlphaFoldDB" id="A0A494XBR3"/>
<dbReference type="OrthoDB" id="9887563at2"/>
<accession>A0A494XBR3</accession>
<reference evidence="1 2" key="1">
    <citation type="submission" date="2018-10" db="EMBL/GenBank/DDBJ databases">
        <title>Paraburkholderia sp. 7MK8-2, isolated from soil.</title>
        <authorList>
            <person name="Gao Z.-H."/>
            <person name="Qiu L.-H."/>
        </authorList>
    </citation>
    <scope>NUCLEOTIDE SEQUENCE [LARGE SCALE GENOMIC DNA]</scope>
    <source>
        <strain evidence="1 2">7MK8-2</strain>
    </source>
</reference>
<protein>
    <submittedName>
        <fullName evidence="1">Uncharacterized protein</fullName>
    </submittedName>
</protein>
<evidence type="ECO:0000313" key="2">
    <source>
        <dbReference type="Proteomes" id="UP000280434"/>
    </source>
</evidence>
<comment type="caution">
    <text evidence="1">The sequence shown here is derived from an EMBL/GenBank/DDBJ whole genome shotgun (WGS) entry which is preliminary data.</text>
</comment>
<keyword evidence="2" id="KW-1185">Reference proteome</keyword>
<dbReference type="RefSeq" id="WP_121278046.1">
    <property type="nucleotide sequence ID" value="NZ_RBZV01000004.1"/>
</dbReference>
<sequence length="96" mass="11170">MAIDLFQMFEKFQDEFLKFDRVTYKLSSRPDLHAFILLNTIQPSEDEMIADAAENYIWLDIDCRALAKVITEAQVIELVRCGVFYDKDDGRLSMIA</sequence>